<comment type="caution">
    <text evidence="1">The sequence shown here is derived from an EMBL/GenBank/DDBJ whole genome shotgun (WGS) entry which is preliminary data.</text>
</comment>
<name>A0A0F8Y7H5_9ZZZZ</name>
<proteinExistence type="predicted"/>
<dbReference type="EMBL" id="LAZR01055018">
    <property type="protein sequence ID" value="KKK77303.1"/>
    <property type="molecule type" value="Genomic_DNA"/>
</dbReference>
<sequence length="61" mass="6585">NKADLAKHLFDLARVLETEVPPVAALLYAVSGAIVGGEEEDLAEWVGFYIKKAIKKQEAGT</sequence>
<accession>A0A0F8Y7H5</accession>
<dbReference type="AlphaFoldDB" id="A0A0F8Y7H5"/>
<gene>
    <name evidence="1" type="ORF">LCGC14_2855000</name>
</gene>
<organism evidence="1">
    <name type="scientific">marine sediment metagenome</name>
    <dbReference type="NCBI Taxonomy" id="412755"/>
    <lineage>
        <taxon>unclassified sequences</taxon>
        <taxon>metagenomes</taxon>
        <taxon>ecological metagenomes</taxon>
    </lineage>
</organism>
<protein>
    <submittedName>
        <fullName evidence="1">Uncharacterized protein</fullName>
    </submittedName>
</protein>
<feature type="non-terminal residue" evidence="1">
    <location>
        <position position="1"/>
    </location>
</feature>
<evidence type="ECO:0000313" key="1">
    <source>
        <dbReference type="EMBL" id="KKK77303.1"/>
    </source>
</evidence>
<reference evidence="1" key="1">
    <citation type="journal article" date="2015" name="Nature">
        <title>Complex archaea that bridge the gap between prokaryotes and eukaryotes.</title>
        <authorList>
            <person name="Spang A."/>
            <person name="Saw J.H."/>
            <person name="Jorgensen S.L."/>
            <person name="Zaremba-Niedzwiedzka K."/>
            <person name="Martijn J."/>
            <person name="Lind A.E."/>
            <person name="van Eijk R."/>
            <person name="Schleper C."/>
            <person name="Guy L."/>
            <person name="Ettema T.J."/>
        </authorList>
    </citation>
    <scope>NUCLEOTIDE SEQUENCE</scope>
</reference>